<keyword evidence="3" id="KW-1185">Reference proteome</keyword>
<dbReference type="PANTHER" id="PTHR10704:SF44">
    <property type="entry name" value="LD35051P-RELATED"/>
    <property type="match status" value="1"/>
</dbReference>
<accession>A0A226EWB0</accession>
<protein>
    <submittedName>
        <fullName evidence="2">Carbohydrate sulfotransferase 3</fullName>
    </submittedName>
</protein>
<dbReference type="EMBL" id="LNIX01000001">
    <property type="protein sequence ID" value="OXA61882.1"/>
    <property type="molecule type" value="Genomic_DNA"/>
</dbReference>
<evidence type="ECO:0000313" key="2">
    <source>
        <dbReference type="EMBL" id="OXA61882.1"/>
    </source>
</evidence>
<dbReference type="PANTHER" id="PTHR10704">
    <property type="entry name" value="CARBOHYDRATE SULFOTRANSFERASE"/>
    <property type="match status" value="1"/>
</dbReference>
<evidence type="ECO:0000256" key="1">
    <source>
        <dbReference type="SAM" id="MobiDB-lite"/>
    </source>
</evidence>
<dbReference type="GO" id="GO:0006790">
    <property type="term" value="P:sulfur compound metabolic process"/>
    <property type="evidence" value="ECO:0007669"/>
    <property type="project" value="TreeGrafter"/>
</dbReference>
<dbReference type="OrthoDB" id="6138663at2759"/>
<dbReference type="SUPFAM" id="SSF52540">
    <property type="entry name" value="P-loop containing nucleoside triphosphate hydrolases"/>
    <property type="match status" value="1"/>
</dbReference>
<feature type="region of interest" description="Disordered" evidence="1">
    <location>
        <begin position="112"/>
        <end position="134"/>
    </location>
</feature>
<dbReference type="InterPro" id="IPR051135">
    <property type="entry name" value="Gal/GlcNAc/GalNAc_ST"/>
</dbReference>
<comment type="caution">
    <text evidence="2">The sequence shown here is derived from an EMBL/GenBank/DDBJ whole genome shotgun (WGS) entry which is preliminary data.</text>
</comment>
<organism evidence="2 3">
    <name type="scientific">Folsomia candida</name>
    <name type="common">Springtail</name>
    <dbReference type="NCBI Taxonomy" id="158441"/>
    <lineage>
        <taxon>Eukaryota</taxon>
        <taxon>Metazoa</taxon>
        <taxon>Ecdysozoa</taxon>
        <taxon>Arthropoda</taxon>
        <taxon>Hexapoda</taxon>
        <taxon>Collembola</taxon>
        <taxon>Entomobryomorpha</taxon>
        <taxon>Isotomoidea</taxon>
        <taxon>Isotomidae</taxon>
        <taxon>Proisotominae</taxon>
        <taxon>Folsomia</taxon>
    </lineage>
</organism>
<dbReference type="InterPro" id="IPR027417">
    <property type="entry name" value="P-loop_NTPase"/>
</dbReference>
<name>A0A226EWB0_FOLCA</name>
<dbReference type="Gene3D" id="3.40.50.300">
    <property type="entry name" value="P-loop containing nucleotide triphosphate hydrolases"/>
    <property type="match status" value="1"/>
</dbReference>
<gene>
    <name evidence="2" type="ORF">Fcan01_03081</name>
</gene>
<sequence>MKKERKEGRKEQSSKEAFENQIALQPSSAKLLEDHAVNLGFVQPRLSSLDPVNEDVPEAELIPDPELAVPDHDFQEEAQHPEDDVIDEASEKFALPQDEPDLIIVTQHDPDPGEEIMTDPNNKELLNAQPEPDDDYFPPADPEDPDPIKLLKESSISFQREAIAQKFASLEGEDPAEVSLAKLQLSDGGKPIRNLIFATWGSGSDFVGEAVASHPLTFYHNEPLIHKGVVQIGPLSLDEADNATGTIKALLNCEYSQVGDLVSFFMENQKVHNKNFRLWKYCQKTRQLCMDAGFLSEMCSLFPYQAVNLVRLRLKLSETFLVDEQLDVRVLHLVRDPRAVIHSRINDESNLRCSESVACHDPAKLCSDMVDDFYAAEELREKYPDTFLVLRYEDIFNQLDHGFEVILHHFRLQLHPSVQQFLNINAARDSKSPTPNSFADVQPYVWVDHFKDNPEDLEHLRNIEKNCREAMELWGYAPVPDALSKEFNTIVQPPWSEMRLV</sequence>
<keyword evidence="2" id="KW-0808">Transferase</keyword>
<dbReference type="GO" id="GO:0001517">
    <property type="term" value="F:N-acetylglucosamine 6-O-sulfotransferase activity"/>
    <property type="evidence" value="ECO:0007669"/>
    <property type="project" value="TreeGrafter"/>
</dbReference>
<dbReference type="GO" id="GO:0006044">
    <property type="term" value="P:N-acetylglucosamine metabolic process"/>
    <property type="evidence" value="ECO:0007669"/>
    <property type="project" value="TreeGrafter"/>
</dbReference>
<feature type="compositionally biased region" description="Acidic residues" evidence="1">
    <location>
        <begin position="52"/>
        <end position="63"/>
    </location>
</feature>
<dbReference type="OMA" id="ATAFMWI"/>
<feature type="compositionally biased region" description="Basic and acidic residues" evidence="1">
    <location>
        <begin position="69"/>
        <end position="83"/>
    </location>
</feature>
<proteinExistence type="predicted"/>
<feature type="region of interest" description="Disordered" evidence="1">
    <location>
        <begin position="47"/>
        <end position="100"/>
    </location>
</feature>
<feature type="region of interest" description="Disordered" evidence="1">
    <location>
        <begin position="1"/>
        <end position="20"/>
    </location>
</feature>
<feature type="compositionally biased region" description="Basic and acidic residues" evidence="1">
    <location>
        <begin position="1"/>
        <end position="18"/>
    </location>
</feature>
<dbReference type="STRING" id="158441.A0A226EWB0"/>
<dbReference type="Proteomes" id="UP000198287">
    <property type="component" value="Unassembled WGS sequence"/>
</dbReference>
<dbReference type="AlphaFoldDB" id="A0A226EWB0"/>
<reference evidence="2 3" key="1">
    <citation type="submission" date="2015-12" db="EMBL/GenBank/DDBJ databases">
        <title>The genome of Folsomia candida.</title>
        <authorList>
            <person name="Faddeeva A."/>
            <person name="Derks M.F."/>
            <person name="Anvar Y."/>
            <person name="Smit S."/>
            <person name="Van Straalen N."/>
            <person name="Roelofs D."/>
        </authorList>
    </citation>
    <scope>NUCLEOTIDE SEQUENCE [LARGE SCALE GENOMIC DNA]</scope>
    <source>
        <strain evidence="2 3">VU population</strain>
        <tissue evidence="2">Whole body</tissue>
    </source>
</reference>
<evidence type="ECO:0000313" key="3">
    <source>
        <dbReference type="Proteomes" id="UP000198287"/>
    </source>
</evidence>